<dbReference type="EMBL" id="QMKK01000037">
    <property type="protein sequence ID" value="RAX40734.1"/>
    <property type="molecule type" value="Genomic_DNA"/>
</dbReference>
<comment type="caution">
    <text evidence="2">The sequence shown here is derived from an EMBL/GenBank/DDBJ whole genome shotgun (WGS) entry which is preliminary data.</text>
</comment>
<dbReference type="RefSeq" id="WP_112342616.1">
    <property type="nucleotide sequence ID" value="NZ_QMKK01000037.1"/>
</dbReference>
<organism evidence="2 3">
    <name type="scientific">Rhizobium tropici</name>
    <dbReference type="NCBI Taxonomy" id="398"/>
    <lineage>
        <taxon>Bacteria</taxon>
        <taxon>Pseudomonadati</taxon>
        <taxon>Pseudomonadota</taxon>
        <taxon>Alphaproteobacteria</taxon>
        <taxon>Hyphomicrobiales</taxon>
        <taxon>Rhizobiaceae</taxon>
        <taxon>Rhizobium/Agrobacterium group</taxon>
        <taxon>Rhizobium</taxon>
    </lineage>
</organism>
<keyword evidence="1" id="KW-1133">Transmembrane helix</keyword>
<dbReference type="AlphaFoldDB" id="A0A329YF29"/>
<keyword evidence="1" id="KW-0812">Transmembrane</keyword>
<evidence type="ECO:0000313" key="2">
    <source>
        <dbReference type="EMBL" id="RAX40734.1"/>
    </source>
</evidence>
<dbReference type="OrthoDB" id="8401436at2"/>
<gene>
    <name evidence="2" type="ORF">DQ393_15275</name>
</gene>
<protein>
    <submittedName>
        <fullName evidence="2">Uncharacterized protein</fullName>
    </submittedName>
</protein>
<evidence type="ECO:0000256" key="1">
    <source>
        <dbReference type="SAM" id="Phobius"/>
    </source>
</evidence>
<sequence>MSELLQGFLACVGAAFFFGTMLTAVKSSICRSSRSYDDDEDCGAPEGDQIHFRIAEDENTRAEKLARLVEMG</sequence>
<accession>A0A329YF29</accession>
<reference evidence="2 3" key="1">
    <citation type="submission" date="2018-06" db="EMBL/GenBank/DDBJ databases">
        <title>Whole Genome Sequence of an efficient microsymbiont, Rhizobium tropici.</title>
        <authorList>
            <person name="Srinivasan R."/>
            <person name="Singh H.V."/>
            <person name="Srivastava R."/>
            <person name="Kumari B."/>
            <person name="Radhakrishna A."/>
        </authorList>
    </citation>
    <scope>NUCLEOTIDE SEQUENCE [LARGE SCALE GENOMIC DNA]</scope>
    <source>
        <strain evidence="2 3">IGFRI Rhizo-19</strain>
    </source>
</reference>
<name>A0A329YF29_RHITR</name>
<proteinExistence type="predicted"/>
<evidence type="ECO:0000313" key="3">
    <source>
        <dbReference type="Proteomes" id="UP000251205"/>
    </source>
</evidence>
<keyword evidence="1" id="KW-0472">Membrane</keyword>
<feature type="transmembrane region" description="Helical" evidence="1">
    <location>
        <begin position="6"/>
        <end position="25"/>
    </location>
</feature>
<dbReference type="Proteomes" id="UP000251205">
    <property type="component" value="Unassembled WGS sequence"/>
</dbReference>